<feature type="domain" description="RNA helicase aquarius N-terminal" evidence="1">
    <location>
        <begin position="51"/>
        <end position="323"/>
    </location>
</feature>
<comment type="caution">
    <text evidence="2">The sequence shown here is derived from an EMBL/GenBank/DDBJ whole genome shotgun (WGS) entry which is preliminary data.</text>
</comment>
<dbReference type="EMBL" id="QGNW01000342">
    <property type="protein sequence ID" value="RVW75744.1"/>
    <property type="molecule type" value="Genomic_DNA"/>
</dbReference>
<name>A0A438GU65_VITVI</name>
<evidence type="ECO:0000313" key="3">
    <source>
        <dbReference type="Proteomes" id="UP000288805"/>
    </source>
</evidence>
<reference evidence="2 3" key="1">
    <citation type="journal article" date="2018" name="PLoS Genet.">
        <title>Population sequencing reveals clonal diversity and ancestral inbreeding in the grapevine cultivar Chardonnay.</title>
        <authorList>
            <person name="Roach M.J."/>
            <person name="Johnson D.L."/>
            <person name="Bohlmann J."/>
            <person name="van Vuuren H.J."/>
            <person name="Jones S.J."/>
            <person name="Pretorius I.S."/>
            <person name="Schmidt S.A."/>
            <person name="Borneman A.R."/>
        </authorList>
    </citation>
    <scope>NUCLEOTIDE SEQUENCE [LARGE SCALE GENOMIC DNA]</scope>
    <source>
        <strain evidence="3">cv. Chardonnay</strain>
        <tissue evidence="2">Leaf</tissue>
    </source>
</reference>
<organism evidence="2 3">
    <name type="scientific">Vitis vinifera</name>
    <name type="common">Grape</name>
    <dbReference type="NCBI Taxonomy" id="29760"/>
    <lineage>
        <taxon>Eukaryota</taxon>
        <taxon>Viridiplantae</taxon>
        <taxon>Streptophyta</taxon>
        <taxon>Embryophyta</taxon>
        <taxon>Tracheophyta</taxon>
        <taxon>Spermatophyta</taxon>
        <taxon>Magnoliopsida</taxon>
        <taxon>eudicotyledons</taxon>
        <taxon>Gunneridae</taxon>
        <taxon>Pentapetalae</taxon>
        <taxon>rosids</taxon>
        <taxon>Vitales</taxon>
        <taxon>Vitaceae</taxon>
        <taxon>Viteae</taxon>
        <taxon>Vitis</taxon>
    </lineage>
</organism>
<protein>
    <submittedName>
        <fullName evidence="2">Intron-binding protein aquarius</fullName>
    </submittedName>
</protein>
<evidence type="ECO:0000313" key="2">
    <source>
        <dbReference type="EMBL" id="RVW75744.1"/>
    </source>
</evidence>
<dbReference type="Proteomes" id="UP000288805">
    <property type="component" value="Unassembled WGS sequence"/>
</dbReference>
<gene>
    <name evidence="2" type="primary">AQR_4</name>
    <name evidence="2" type="ORF">CK203_048810</name>
</gene>
<dbReference type="Pfam" id="PF16399">
    <property type="entry name" value="Aquarius_N_1st"/>
    <property type="match status" value="1"/>
</dbReference>
<dbReference type="InterPro" id="IPR032174">
    <property type="entry name" value="Aquarius_N"/>
</dbReference>
<sequence>MTKVYGTGAYDFKRHRVAEYPVDSTTQVTDPKTGSALPNSITLLEIQRDRLTKIAEANWSKAGDGSKPIKPFDPNLVKEIYETELVVLGGRKTVPLQRVMILEVSQYLENYLWPNFDPETVSFEHMMSMILMVNEKFRENVAAWVCFYDRKDVFKAFIEKVLRLKEQGRSLRIAEKTNYLLFMINAFQSLEDEIVSETVLSLASLQSWLSLSYGRFQMELCLNTDLIKKWKRMIKREAKEVMKRGEPFDPSTMLEAKFLRNIIEEFLEVLDSKVFSYSHGDDEDNELVDANGFEKVNDACILYCERFMEFLIDLLSQLPTRRYNCVPKF</sequence>
<proteinExistence type="predicted"/>
<accession>A0A438GU65</accession>
<dbReference type="AlphaFoldDB" id="A0A438GU65"/>
<evidence type="ECO:0000259" key="1">
    <source>
        <dbReference type="Pfam" id="PF16399"/>
    </source>
</evidence>